<organism evidence="1 2">
    <name type="scientific">Flavobacterium kayseriense</name>
    <dbReference type="NCBI Taxonomy" id="2764714"/>
    <lineage>
        <taxon>Bacteria</taxon>
        <taxon>Pseudomonadati</taxon>
        <taxon>Bacteroidota</taxon>
        <taxon>Flavobacteriia</taxon>
        <taxon>Flavobacteriales</taxon>
        <taxon>Flavobacteriaceae</taxon>
        <taxon>Flavobacterium</taxon>
    </lineage>
</organism>
<reference evidence="1 2" key="1">
    <citation type="submission" date="2020-08" db="EMBL/GenBank/DDBJ databases">
        <title>Description of novel Flavobacterium F-380 isolate.</title>
        <authorList>
            <person name="Saticioglu I.B."/>
            <person name="Duman M."/>
            <person name="Altun S."/>
        </authorList>
    </citation>
    <scope>NUCLEOTIDE SEQUENCE [LARGE SCALE GENOMIC DNA]</scope>
    <source>
        <strain evidence="1 2">F-380</strain>
    </source>
</reference>
<dbReference type="EMBL" id="JACRUJ010000001">
    <property type="protein sequence ID" value="MBC5840387.1"/>
    <property type="molecule type" value="Genomic_DNA"/>
</dbReference>
<protein>
    <submittedName>
        <fullName evidence="1">Uncharacterized protein</fullName>
    </submittedName>
</protein>
<sequence>MNITAEKSFLIDLLQNSTDIDFIHKVKSFILKEIDANESSPKNSDLLKMDSGTGLNNVDNESPLEVQKIIEVWTDYTQYFRSSPKVDSK</sequence>
<evidence type="ECO:0000313" key="2">
    <source>
        <dbReference type="Proteomes" id="UP000629963"/>
    </source>
</evidence>
<evidence type="ECO:0000313" key="1">
    <source>
        <dbReference type="EMBL" id="MBC5840387.1"/>
    </source>
</evidence>
<comment type="caution">
    <text evidence="1">The sequence shown here is derived from an EMBL/GenBank/DDBJ whole genome shotgun (WGS) entry which is preliminary data.</text>
</comment>
<gene>
    <name evidence="1" type="ORF">H8R23_03130</name>
</gene>
<dbReference type="RefSeq" id="WP_187008963.1">
    <property type="nucleotide sequence ID" value="NZ_JACRUI010000001.1"/>
</dbReference>
<accession>A0ABR7J4J7</accession>
<proteinExistence type="predicted"/>
<keyword evidence="2" id="KW-1185">Reference proteome</keyword>
<name>A0ABR7J4J7_9FLAO</name>
<dbReference type="Proteomes" id="UP000629963">
    <property type="component" value="Unassembled WGS sequence"/>
</dbReference>